<feature type="compositionally biased region" description="Polar residues" evidence="5">
    <location>
        <begin position="375"/>
        <end position="386"/>
    </location>
</feature>
<feature type="region of interest" description="Disordered" evidence="5">
    <location>
        <begin position="319"/>
        <end position="410"/>
    </location>
</feature>
<comment type="subcellular location">
    <subcellularLocation>
        <location evidence="1">Membrane</location>
        <topology evidence="1">Multi-pass membrane protein</topology>
    </subcellularLocation>
</comment>
<sequence length="410" mass="46512">MFEVPRGIQCVNIYAVLAFFEVYSYEVAQYINPLGDLYEAFGLCALYLLFVEYAAPSRSFGDELFAAVKSAEEEQSTFDWPRIGWIFVFQFPTVEVLCVFIIEVTEAAGRYCVNSLRPQFGHFWVEILQSISIGACVIAIISFRNRMKKLMKVRRGLAKIVCFKIIVFIRFAQAWVFSILLERNVVKTSPAFSYNDILWGIPGVATCAEMALFSLGFWYALSSTEYGSSAKPQDRPLPLWRAVLDAMNPTDFILGIWRIFPLFGEVHRSGDWKLWRAEAKNRGITGAVRKGAKKYTNRKAGKNSRYQQLDEGLEHLQQPWESHSRTASGTSDSGQYPTGQYTTTSMNAQQMYQPPAGPPSDEARDHLMAKPYQGRSRSTSQSQWNGQRYARTPSPAGRYSADETEVRDLV</sequence>
<dbReference type="EMBL" id="CAUWAG010000020">
    <property type="protein sequence ID" value="CAJ2513468.1"/>
    <property type="molecule type" value="Genomic_DNA"/>
</dbReference>
<dbReference type="GO" id="GO:0016020">
    <property type="term" value="C:membrane"/>
    <property type="evidence" value="ECO:0007669"/>
    <property type="project" value="UniProtKB-SubCell"/>
</dbReference>
<name>A0AAI8VZT8_9PEZI</name>
<keyword evidence="2 6" id="KW-0812">Transmembrane</keyword>
<dbReference type="AlphaFoldDB" id="A0AAI8VZT8"/>
<dbReference type="Pfam" id="PF03619">
    <property type="entry name" value="Solute_trans_a"/>
    <property type="match status" value="1"/>
</dbReference>
<evidence type="ECO:0000256" key="1">
    <source>
        <dbReference type="ARBA" id="ARBA00004141"/>
    </source>
</evidence>
<dbReference type="SMART" id="SM01417">
    <property type="entry name" value="Solute_trans_a"/>
    <property type="match status" value="1"/>
</dbReference>
<evidence type="ECO:0000256" key="2">
    <source>
        <dbReference type="ARBA" id="ARBA00022692"/>
    </source>
</evidence>
<feature type="transmembrane region" description="Helical" evidence="6">
    <location>
        <begin position="156"/>
        <end position="177"/>
    </location>
</feature>
<keyword evidence="8" id="KW-1185">Reference proteome</keyword>
<evidence type="ECO:0000313" key="7">
    <source>
        <dbReference type="EMBL" id="CAJ2513468.1"/>
    </source>
</evidence>
<feature type="compositionally biased region" description="Basic and acidic residues" evidence="5">
    <location>
        <begin position="400"/>
        <end position="410"/>
    </location>
</feature>
<evidence type="ECO:0000256" key="6">
    <source>
        <dbReference type="SAM" id="Phobius"/>
    </source>
</evidence>
<accession>A0AAI8VZT8</accession>
<evidence type="ECO:0000313" key="8">
    <source>
        <dbReference type="Proteomes" id="UP001295740"/>
    </source>
</evidence>
<evidence type="ECO:0000256" key="3">
    <source>
        <dbReference type="ARBA" id="ARBA00022989"/>
    </source>
</evidence>
<keyword evidence="3 6" id="KW-1133">Transmembrane helix</keyword>
<evidence type="ECO:0000256" key="5">
    <source>
        <dbReference type="SAM" id="MobiDB-lite"/>
    </source>
</evidence>
<dbReference type="PANTHER" id="PTHR23423">
    <property type="entry name" value="ORGANIC SOLUTE TRANSPORTER-RELATED"/>
    <property type="match status" value="1"/>
</dbReference>
<reference evidence="7" key="1">
    <citation type="submission" date="2023-10" db="EMBL/GenBank/DDBJ databases">
        <authorList>
            <person name="Hackl T."/>
        </authorList>
    </citation>
    <scope>NUCLEOTIDE SEQUENCE</scope>
</reference>
<protein>
    <submittedName>
        <fullName evidence="7">Uu.00g015870.m01.CDS01</fullName>
    </submittedName>
</protein>
<dbReference type="InterPro" id="IPR005178">
    <property type="entry name" value="Ostalpha/TMEM184C"/>
</dbReference>
<proteinExistence type="predicted"/>
<gene>
    <name evidence="7" type="ORF">KHLLAP_LOCUS13936</name>
</gene>
<feature type="transmembrane region" description="Helical" evidence="6">
    <location>
        <begin position="83"/>
        <end position="102"/>
    </location>
</feature>
<feature type="transmembrane region" description="Helical" evidence="6">
    <location>
        <begin position="122"/>
        <end position="144"/>
    </location>
</feature>
<comment type="caution">
    <text evidence="7">The sequence shown here is derived from an EMBL/GenBank/DDBJ whole genome shotgun (WGS) entry which is preliminary data.</text>
</comment>
<feature type="transmembrane region" description="Helical" evidence="6">
    <location>
        <begin position="197"/>
        <end position="221"/>
    </location>
</feature>
<dbReference type="Proteomes" id="UP001295740">
    <property type="component" value="Unassembled WGS sequence"/>
</dbReference>
<evidence type="ECO:0000256" key="4">
    <source>
        <dbReference type="ARBA" id="ARBA00023136"/>
    </source>
</evidence>
<keyword evidence="4 6" id="KW-0472">Membrane</keyword>
<organism evidence="7 8">
    <name type="scientific">Anthostomella pinea</name>
    <dbReference type="NCBI Taxonomy" id="933095"/>
    <lineage>
        <taxon>Eukaryota</taxon>
        <taxon>Fungi</taxon>
        <taxon>Dikarya</taxon>
        <taxon>Ascomycota</taxon>
        <taxon>Pezizomycotina</taxon>
        <taxon>Sordariomycetes</taxon>
        <taxon>Xylariomycetidae</taxon>
        <taxon>Xylariales</taxon>
        <taxon>Xylariaceae</taxon>
        <taxon>Anthostomella</taxon>
    </lineage>
</organism>
<feature type="compositionally biased region" description="Polar residues" evidence="5">
    <location>
        <begin position="319"/>
        <end position="352"/>
    </location>
</feature>